<reference evidence="2 3" key="1">
    <citation type="submission" date="2019-07" db="EMBL/GenBank/DDBJ databases">
        <title>Genome sequencing of lignin-degrading bacterial isolates.</title>
        <authorList>
            <person name="Gladden J."/>
        </authorList>
    </citation>
    <scope>NUCLEOTIDE SEQUENCE [LARGE SCALE GENOMIC DNA]</scope>
    <source>
        <strain evidence="2 3">J45</strain>
    </source>
</reference>
<name>A0A562DI70_RHORH</name>
<dbReference type="PIRSF" id="PIRSF000429">
    <property type="entry name" value="Ac-CoA_Ac_transf"/>
    <property type="match status" value="1"/>
</dbReference>
<dbReference type="InterPro" id="IPR016039">
    <property type="entry name" value="Thiolase-like"/>
</dbReference>
<evidence type="ECO:0000313" key="2">
    <source>
        <dbReference type="EMBL" id="TWH09349.1"/>
    </source>
</evidence>
<evidence type="ECO:0000313" key="3">
    <source>
        <dbReference type="Proteomes" id="UP000317573"/>
    </source>
</evidence>
<keyword evidence="2" id="KW-0808">Transferase</keyword>
<dbReference type="AlphaFoldDB" id="A0A562DI70"/>
<dbReference type="PANTHER" id="PTHR42870:SF1">
    <property type="entry name" value="NON-SPECIFIC LIPID-TRANSFER PROTEIN-LIKE 2"/>
    <property type="match status" value="1"/>
</dbReference>
<dbReference type="RefSeq" id="WP_145693101.1">
    <property type="nucleotide sequence ID" value="NZ_VLJT01000060.1"/>
</dbReference>
<sequence>MSAANTAVLIGAAEEPYTRHPVAATTTHSMLAAAIRSAVADAGLTIADIDGLAVSSFTLKPDHTVDLAMKCGLSLRWIMEDTNGGASGINMLQHAVRAVEAGDANTIVIAAGDRMTHDDFRTLVSEYNGITRDHVTPAGMSGPNAMFALLTQRHMKKYELAETDYGAIAVAQRQWASLNPRAVYRTPMTLDDYLAAPMVAAPLRRFDCVPPVSGADAVVVTRADLAADRHTVRVRAIGGSINWDNHTGDGLQTGLTDIAPGLWERSGVDPTDIDLVNVYDDYPVMVLIQLADLGLVPDDDFGKAVHRMLHHRWPVNTSGGQLSAGQAGSAGGLHGLVEATTQLLGHAGKRQVEARLAAVTGYGMVTYRYGACANMTILEAM</sequence>
<dbReference type="Pfam" id="PF22691">
    <property type="entry name" value="Thiolase_C_1"/>
    <property type="match status" value="1"/>
</dbReference>
<dbReference type="EMBL" id="VLJT01000060">
    <property type="protein sequence ID" value="TWH09349.1"/>
    <property type="molecule type" value="Genomic_DNA"/>
</dbReference>
<comment type="caution">
    <text evidence="2">The sequence shown here is derived from an EMBL/GenBank/DDBJ whole genome shotgun (WGS) entry which is preliminary data.</text>
</comment>
<dbReference type="PANTHER" id="PTHR42870">
    <property type="entry name" value="ACETYL-COA C-ACETYLTRANSFERASE"/>
    <property type="match status" value="1"/>
</dbReference>
<accession>A0A562DI70</accession>
<organism evidence="2 3">
    <name type="scientific">Rhodococcus rhodochrous J45</name>
    <dbReference type="NCBI Taxonomy" id="935266"/>
    <lineage>
        <taxon>Bacteria</taxon>
        <taxon>Bacillati</taxon>
        <taxon>Actinomycetota</taxon>
        <taxon>Actinomycetes</taxon>
        <taxon>Mycobacteriales</taxon>
        <taxon>Nocardiaceae</taxon>
        <taxon>Rhodococcus</taxon>
    </lineage>
</organism>
<dbReference type="GO" id="GO:0016747">
    <property type="term" value="F:acyltransferase activity, transferring groups other than amino-acyl groups"/>
    <property type="evidence" value="ECO:0007669"/>
    <property type="project" value="InterPro"/>
</dbReference>
<dbReference type="Gene3D" id="3.40.47.10">
    <property type="match status" value="1"/>
</dbReference>
<protein>
    <submittedName>
        <fullName evidence="2">Acetyl-CoA acetyltransferase</fullName>
    </submittedName>
</protein>
<dbReference type="SUPFAM" id="SSF53901">
    <property type="entry name" value="Thiolase-like"/>
    <property type="match status" value="1"/>
</dbReference>
<feature type="domain" description="Thiolase C-terminal" evidence="1">
    <location>
        <begin position="263"/>
        <end position="365"/>
    </location>
</feature>
<evidence type="ECO:0000259" key="1">
    <source>
        <dbReference type="Pfam" id="PF22691"/>
    </source>
</evidence>
<dbReference type="CDD" id="cd00829">
    <property type="entry name" value="SCP-x_thiolase"/>
    <property type="match status" value="1"/>
</dbReference>
<proteinExistence type="predicted"/>
<gene>
    <name evidence="2" type="ORF">L618_005900000070</name>
</gene>
<dbReference type="Proteomes" id="UP000317573">
    <property type="component" value="Unassembled WGS sequence"/>
</dbReference>
<dbReference type="InterPro" id="IPR055140">
    <property type="entry name" value="Thiolase_C_2"/>
</dbReference>
<dbReference type="InterPro" id="IPR002155">
    <property type="entry name" value="Thiolase"/>
</dbReference>